<proteinExistence type="predicted"/>
<reference evidence="1" key="1">
    <citation type="journal article" date="2019" name="Philos. Trans. R. Soc. Lond., B, Biol. Sci.">
        <title>Targeted metagenomic recovery of four divergent viruses reveals shared and distinctive characteristics of giant viruses of marine eukaryotes.</title>
        <authorList>
            <person name="Needham D.M."/>
            <person name="Poirier C."/>
            <person name="Hehenberger E."/>
            <person name="Jimenez V."/>
            <person name="Swalwell J.E."/>
            <person name="Santoro A.E."/>
            <person name="Worden A.Z."/>
        </authorList>
    </citation>
    <scope>NUCLEOTIDE SEQUENCE</scope>
    <source>
        <strain evidence="1">OPacV-421</strain>
    </source>
</reference>
<organism evidence="1">
    <name type="scientific">Megaviridae environmental sample</name>
    <dbReference type="NCBI Taxonomy" id="1737588"/>
    <lineage>
        <taxon>Viruses</taxon>
        <taxon>Varidnaviria</taxon>
        <taxon>Bamfordvirae</taxon>
        <taxon>Nucleocytoviricota</taxon>
        <taxon>Megaviricetes</taxon>
        <taxon>Imitervirales</taxon>
        <taxon>Mimiviridae</taxon>
        <taxon>environmental samples</taxon>
    </lineage>
</organism>
<name>A0A5J6VM11_9VIRU</name>
<dbReference type="EMBL" id="MN448296">
    <property type="protein sequence ID" value="QFG74999.1"/>
    <property type="molecule type" value="Genomic_DNA"/>
</dbReference>
<evidence type="ECO:0000313" key="1">
    <source>
        <dbReference type="EMBL" id="QFG74999.1"/>
    </source>
</evidence>
<protein>
    <submittedName>
        <fullName evidence="1">Uncharacterized protein</fullName>
    </submittedName>
</protein>
<sequence>MKSLQTKYNLPDDIINLIELFLVYKHEFDEIIDEIDLGKHIIRYDSIYSFDDRYDVYIPKIDNYIEIKLSSVYNHRPNFILSRSKPLYLCRECKKKHAFYGEEAESYWCNKFQCHLLHLYNNNNNTLLWFG</sequence>
<accession>A0A5J6VM11</accession>